<name>A0A428ZTV0_KIBAR</name>
<dbReference type="EMBL" id="QHKI01000001">
    <property type="protein sequence ID" value="RSM91457.1"/>
    <property type="molecule type" value="Genomic_DNA"/>
</dbReference>
<proteinExistence type="predicted"/>
<comment type="caution">
    <text evidence="1">The sequence shown here is derived from an EMBL/GenBank/DDBJ whole genome shotgun (WGS) entry which is preliminary data.</text>
</comment>
<organism evidence="1 2">
    <name type="scientific">Kibdelosporangium aridum</name>
    <dbReference type="NCBI Taxonomy" id="2030"/>
    <lineage>
        <taxon>Bacteria</taxon>
        <taxon>Bacillati</taxon>
        <taxon>Actinomycetota</taxon>
        <taxon>Actinomycetes</taxon>
        <taxon>Pseudonocardiales</taxon>
        <taxon>Pseudonocardiaceae</taxon>
        <taxon>Kibdelosporangium</taxon>
    </lineage>
</organism>
<dbReference type="AlphaFoldDB" id="A0A428ZTV0"/>
<gene>
    <name evidence="1" type="ORF">DMH04_00130</name>
</gene>
<protein>
    <submittedName>
        <fullName evidence="1">Uncharacterized protein</fullName>
    </submittedName>
</protein>
<dbReference type="RefSeq" id="WP_037256391.1">
    <property type="nucleotide sequence ID" value="NZ_QHKI01000001.1"/>
</dbReference>
<evidence type="ECO:0000313" key="1">
    <source>
        <dbReference type="EMBL" id="RSM91457.1"/>
    </source>
</evidence>
<sequence length="253" mass="28877">MRPDERDHEITFDYIQAHALSRALVADLRRVIGFSPQISEKLASDLTGVLDIAIELAQFLNSAVVRDHRLDQVIEVRLNFARDAIRALNANLITRTDLAQVASHTLELLVDLATELTRVLASTLGRDRTFRRLVKKNEIVAFEFENLHVITDKLASSLDSLHERTMISVPTPDGMSKWASRFARLALWGLSATDRARYRLENTQDLMNLATHGASRWRQYKHSLGLIATSWALQKEKGRNPWGVHVSNRYKEW</sequence>
<evidence type="ECO:0000313" key="2">
    <source>
        <dbReference type="Proteomes" id="UP000287547"/>
    </source>
</evidence>
<accession>A0A428ZTV0</accession>
<reference evidence="1 2" key="1">
    <citation type="submission" date="2018-05" db="EMBL/GenBank/DDBJ databases">
        <title>Evolution of GPA BGCs.</title>
        <authorList>
            <person name="Waglechner N."/>
            <person name="Wright G.D."/>
        </authorList>
    </citation>
    <scope>NUCLEOTIDE SEQUENCE [LARGE SCALE GENOMIC DNA]</scope>
    <source>
        <strain evidence="1 2">A82846</strain>
    </source>
</reference>
<dbReference type="Proteomes" id="UP000287547">
    <property type="component" value="Unassembled WGS sequence"/>
</dbReference>